<evidence type="ECO:0008006" key="3">
    <source>
        <dbReference type="Google" id="ProtNLM"/>
    </source>
</evidence>
<dbReference type="Proteomes" id="UP000298663">
    <property type="component" value="Unassembled WGS sequence"/>
</dbReference>
<sequence length="254" mass="29885">MDSLPYVFIKKVDALIDDISELSLLWNIDQNILDRKSKKPAKLYLFFFKTSHKYLIESESAILQLNQKTFAEYEVESIWVDYFMFSRSSQKLEPEDVKVLEMFIAQTRKHVRLLIESMDTNPFIRNLLSFVPRFGSIYIPRFSTLGETLTHAVQAMQVQSIDIRIAHVTEEIYFMLCALTSSVTFKRINLLVPKDSPVAYDRLYRLFCTKVEESEKLYLYHGKPGPIESRFCGMRIQREPAYDPCRLCLLVDWY</sequence>
<dbReference type="EMBL" id="AZBU02000008">
    <property type="protein sequence ID" value="TKR66992.1"/>
    <property type="molecule type" value="Genomic_DNA"/>
</dbReference>
<gene>
    <name evidence="1" type="ORF">L596_023209</name>
</gene>
<keyword evidence="2" id="KW-1185">Reference proteome</keyword>
<reference evidence="1 2" key="1">
    <citation type="journal article" date="2015" name="Genome Biol.">
        <title>Comparative genomics of Steinernema reveals deeply conserved gene regulatory networks.</title>
        <authorList>
            <person name="Dillman A.R."/>
            <person name="Macchietto M."/>
            <person name="Porter C.F."/>
            <person name="Rogers A."/>
            <person name="Williams B."/>
            <person name="Antoshechkin I."/>
            <person name="Lee M.M."/>
            <person name="Goodwin Z."/>
            <person name="Lu X."/>
            <person name="Lewis E.E."/>
            <person name="Goodrich-Blair H."/>
            <person name="Stock S.P."/>
            <person name="Adams B.J."/>
            <person name="Sternberg P.W."/>
            <person name="Mortazavi A."/>
        </authorList>
    </citation>
    <scope>NUCLEOTIDE SEQUENCE [LARGE SCALE GENOMIC DNA]</scope>
    <source>
        <strain evidence="1 2">ALL</strain>
    </source>
</reference>
<accession>A0A4U5MD65</accession>
<proteinExistence type="predicted"/>
<protein>
    <recommendedName>
        <fullName evidence="3">DUF38 domain-containing protein</fullName>
    </recommendedName>
</protein>
<comment type="caution">
    <text evidence="1">The sequence shown here is derived from an EMBL/GenBank/DDBJ whole genome shotgun (WGS) entry which is preliminary data.</text>
</comment>
<organism evidence="1 2">
    <name type="scientific">Steinernema carpocapsae</name>
    <name type="common">Entomopathogenic nematode</name>
    <dbReference type="NCBI Taxonomy" id="34508"/>
    <lineage>
        <taxon>Eukaryota</taxon>
        <taxon>Metazoa</taxon>
        <taxon>Ecdysozoa</taxon>
        <taxon>Nematoda</taxon>
        <taxon>Chromadorea</taxon>
        <taxon>Rhabditida</taxon>
        <taxon>Tylenchina</taxon>
        <taxon>Panagrolaimomorpha</taxon>
        <taxon>Strongyloidoidea</taxon>
        <taxon>Steinernematidae</taxon>
        <taxon>Steinernema</taxon>
    </lineage>
</organism>
<dbReference type="AlphaFoldDB" id="A0A4U5MD65"/>
<name>A0A4U5MD65_STECR</name>
<reference evidence="1 2" key="2">
    <citation type="journal article" date="2019" name="G3 (Bethesda)">
        <title>Hybrid Assembly of the Genome of the Entomopathogenic Nematode Steinernema carpocapsae Identifies the X-Chromosome.</title>
        <authorList>
            <person name="Serra L."/>
            <person name="Macchietto M."/>
            <person name="Macias-Munoz A."/>
            <person name="McGill C.J."/>
            <person name="Rodriguez I.M."/>
            <person name="Rodriguez B."/>
            <person name="Murad R."/>
            <person name="Mortazavi A."/>
        </authorList>
    </citation>
    <scope>NUCLEOTIDE SEQUENCE [LARGE SCALE GENOMIC DNA]</scope>
    <source>
        <strain evidence="1 2">ALL</strain>
    </source>
</reference>
<evidence type="ECO:0000313" key="2">
    <source>
        <dbReference type="Proteomes" id="UP000298663"/>
    </source>
</evidence>
<evidence type="ECO:0000313" key="1">
    <source>
        <dbReference type="EMBL" id="TKR66992.1"/>
    </source>
</evidence>